<sequence length="244" mass="26893">MSNRSIKTLNEAEEVHSLYVFQDTDDDVASVYAFDAPSKICFKGSSSAYAFWSTLFFSVWAYLQYVIAYLYQIDNNSIIAETVNSNLNSEVDTLKANKADDDSVSVYAFDNSDSPSTDADKDTDDVESVYAFDGADNDEIQSSDDTEGSVSSESSNSFGFTIPNLGEGEQYGYHADSDDERFDFYNNVTCVRLVTGESLTLAFDGQNLKVVIHDGKAYTSFDAMPSDVADLLIAARARIIDLVF</sequence>
<dbReference type="Proteomes" id="UP000492821">
    <property type="component" value="Unassembled WGS sequence"/>
</dbReference>
<proteinExistence type="predicted"/>
<reference evidence="3" key="1">
    <citation type="journal article" date="2013" name="Genetics">
        <title>The draft genome and transcriptome of Panagrellus redivivus are shaped by the harsh demands of a free-living lifestyle.</title>
        <authorList>
            <person name="Srinivasan J."/>
            <person name="Dillman A.R."/>
            <person name="Macchietto M.G."/>
            <person name="Heikkinen L."/>
            <person name="Lakso M."/>
            <person name="Fracchia K.M."/>
            <person name="Antoshechkin I."/>
            <person name="Mortazavi A."/>
            <person name="Wong G."/>
            <person name="Sternberg P.W."/>
        </authorList>
    </citation>
    <scope>NUCLEOTIDE SEQUENCE [LARGE SCALE GENOMIC DNA]</scope>
    <source>
        <strain evidence="3">MT8872</strain>
    </source>
</reference>
<evidence type="ECO:0000313" key="4">
    <source>
        <dbReference type="WBParaSite" id="Pan_g18061.t1"/>
    </source>
</evidence>
<keyword evidence="2" id="KW-0472">Membrane</keyword>
<evidence type="ECO:0000256" key="2">
    <source>
        <dbReference type="SAM" id="Phobius"/>
    </source>
</evidence>
<keyword evidence="3" id="KW-1185">Reference proteome</keyword>
<evidence type="ECO:0000256" key="1">
    <source>
        <dbReference type="SAM" id="MobiDB-lite"/>
    </source>
</evidence>
<feature type="compositionally biased region" description="Low complexity" evidence="1">
    <location>
        <begin position="148"/>
        <end position="157"/>
    </location>
</feature>
<reference evidence="4" key="2">
    <citation type="submission" date="2020-10" db="UniProtKB">
        <authorList>
            <consortium name="WormBaseParasite"/>
        </authorList>
    </citation>
    <scope>IDENTIFICATION</scope>
</reference>
<dbReference type="WBParaSite" id="Pan_g18061.t1">
    <property type="protein sequence ID" value="Pan_g18061.t1"/>
    <property type="gene ID" value="Pan_g18061"/>
</dbReference>
<dbReference type="AlphaFoldDB" id="A0A7E4VAU4"/>
<feature type="region of interest" description="Disordered" evidence="1">
    <location>
        <begin position="136"/>
        <end position="157"/>
    </location>
</feature>
<name>A0A7E4VAU4_PANRE</name>
<keyword evidence="2" id="KW-0812">Transmembrane</keyword>
<feature type="transmembrane region" description="Helical" evidence="2">
    <location>
        <begin position="49"/>
        <end position="71"/>
    </location>
</feature>
<protein>
    <submittedName>
        <fullName evidence="4">KTSC domain-containing protein</fullName>
    </submittedName>
</protein>
<keyword evidence="2" id="KW-1133">Transmembrane helix</keyword>
<feature type="compositionally biased region" description="Acidic residues" evidence="1">
    <location>
        <begin position="136"/>
        <end position="147"/>
    </location>
</feature>
<organism evidence="3 4">
    <name type="scientific">Panagrellus redivivus</name>
    <name type="common">Microworm</name>
    <dbReference type="NCBI Taxonomy" id="6233"/>
    <lineage>
        <taxon>Eukaryota</taxon>
        <taxon>Metazoa</taxon>
        <taxon>Ecdysozoa</taxon>
        <taxon>Nematoda</taxon>
        <taxon>Chromadorea</taxon>
        <taxon>Rhabditida</taxon>
        <taxon>Tylenchina</taxon>
        <taxon>Panagrolaimomorpha</taxon>
        <taxon>Panagrolaimoidea</taxon>
        <taxon>Panagrolaimidae</taxon>
        <taxon>Panagrellus</taxon>
    </lineage>
</organism>
<evidence type="ECO:0000313" key="3">
    <source>
        <dbReference type="Proteomes" id="UP000492821"/>
    </source>
</evidence>
<accession>A0A7E4VAU4</accession>